<feature type="compositionally biased region" description="Pro residues" evidence="1">
    <location>
        <begin position="135"/>
        <end position="144"/>
    </location>
</feature>
<feature type="compositionally biased region" description="Low complexity" evidence="1">
    <location>
        <begin position="123"/>
        <end position="134"/>
    </location>
</feature>
<dbReference type="GO" id="GO:0016832">
    <property type="term" value="F:aldehyde-lyase activity"/>
    <property type="evidence" value="ECO:0007669"/>
    <property type="project" value="InterPro"/>
</dbReference>
<protein>
    <submittedName>
        <fullName evidence="2">Uncharacterized protein</fullName>
    </submittedName>
</protein>
<evidence type="ECO:0000313" key="3">
    <source>
        <dbReference type="Proteomes" id="UP000279259"/>
    </source>
</evidence>
<dbReference type="OrthoDB" id="2532903at2759"/>
<dbReference type="PANTHER" id="PTHR31273">
    <property type="entry name" value="PHOSPHOKETOLASE-RELATED"/>
    <property type="match status" value="1"/>
</dbReference>
<sequence length="144" mass="16623">MAVWLRDVVAQNQQNFRLIGPDEIESNNLAAIYKAGKKVWMAGYLPEHEDGGNWLEGWLEGYVVSDRHGMLNSYEPFIHIIDSMVNQHCKWIKKCLEVEWRSKGPVDQVWVHRRELAPSAHSPPQTQTQTQTQNPFPPGPPYFL</sequence>
<organism evidence="2 3">
    <name type="scientific">Saitozyma podzolica</name>
    <dbReference type="NCBI Taxonomy" id="1890683"/>
    <lineage>
        <taxon>Eukaryota</taxon>
        <taxon>Fungi</taxon>
        <taxon>Dikarya</taxon>
        <taxon>Basidiomycota</taxon>
        <taxon>Agaricomycotina</taxon>
        <taxon>Tremellomycetes</taxon>
        <taxon>Tremellales</taxon>
        <taxon>Trimorphomycetaceae</taxon>
        <taxon>Saitozyma</taxon>
    </lineage>
</organism>
<dbReference type="AlphaFoldDB" id="A0A427YGA1"/>
<reference evidence="2 3" key="1">
    <citation type="submission" date="2018-11" db="EMBL/GenBank/DDBJ databases">
        <title>Genome sequence of Saitozyma podzolica DSM 27192.</title>
        <authorList>
            <person name="Aliyu H."/>
            <person name="Gorte O."/>
            <person name="Ochsenreither K."/>
        </authorList>
    </citation>
    <scope>NUCLEOTIDE SEQUENCE [LARGE SCALE GENOMIC DNA]</scope>
    <source>
        <strain evidence="2 3">DSM 27192</strain>
    </source>
</reference>
<dbReference type="Gene3D" id="3.40.50.970">
    <property type="match status" value="1"/>
</dbReference>
<evidence type="ECO:0000313" key="2">
    <source>
        <dbReference type="EMBL" id="RSH89964.1"/>
    </source>
</evidence>
<dbReference type="Pfam" id="PF03894">
    <property type="entry name" value="XFP"/>
    <property type="match status" value="1"/>
</dbReference>
<dbReference type="STRING" id="1890683.A0A427YGA1"/>
<name>A0A427YGA1_9TREE</name>
<comment type="caution">
    <text evidence="2">The sequence shown here is derived from an EMBL/GenBank/DDBJ whole genome shotgun (WGS) entry which is preliminary data.</text>
</comment>
<dbReference type="GO" id="GO:0005975">
    <property type="term" value="P:carbohydrate metabolic process"/>
    <property type="evidence" value="ECO:0007669"/>
    <property type="project" value="InterPro"/>
</dbReference>
<dbReference type="PANTHER" id="PTHR31273:SF0">
    <property type="entry name" value="PHOSPHOKETOLASE-RELATED"/>
    <property type="match status" value="1"/>
</dbReference>
<dbReference type="InterPro" id="IPR005593">
    <property type="entry name" value="Xul5P/Fru6P_PKetolase"/>
</dbReference>
<gene>
    <name evidence="2" type="ORF">EHS25_001950</name>
</gene>
<dbReference type="EMBL" id="RSCD01000012">
    <property type="protein sequence ID" value="RSH89964.1"/>
    <property type="molecule type" value="Genomic_DNA"/>
</dbReference>
<accession>A0A427YGA1</accession>
<evidence type="ECO:0000256" key="1">
    <source>
        <dbReference type="SAM" id="MobiDB-lite"/>
    </source>
</evidence>
<feature type="region of interest" description="Disordered" evidence="1">
    <location>
        <begin position="118"/>
        <end position="144"/>
    </location>
</feature>
<proteinExistence type="predicted"/>
<dbReference type="Proteomes" id="UP000279259">
    <property type="component" value="Unassembled WGS sequence"/>
</dbReference>
<keyword evidence="3" id="KW-1185">Reference proteome</keyword>